<protein>
    <submittedName>
        <fullName evidence="1">Uncharacterized protein</fullName>
    </submittedName>
</protein>
<sequence length="89" mass="9916">MTPEIKEVEMVEPISLAIIPRRSVPVGIRGIVQSAYIFGGDRNGILSTGKLKERIDDMLVNVEDLRHLLLEAGDVGYVWIEDLPQEDGE</sequence>
<proteinExistence type="predicted"/>
<organism evidence="1">
    <name type="scientific">marine sediment metagenome</name>
    <dbReference type="NCBI Taxonomy" id="412755"/>
    <lineage>
        <taxon>unclassified sequences</taxon>
        <taxon>metagenomes</taxon>
        <taxon>ecological metagenomes</taxon>
    </lineage>
</organism>
<comment type="caution">
    <text evidence="1">The sequence shown here is derived from an EMBL/GenBank/DDBJ whole genome shotgun (WGS) entry which is preliminary data.</text>
</comment>
<reference evidence="1" key="1">
    <citation type="journal article" date="2015" name="Nature">
        <title>Complex archaea that bridge the gap between prokaryotes and eukaryotes.</title>
        <authorList>
            <person name="Spang A."/>
            <person name="Saw J.H."/>
            <person name="Jorgensen S.L."/>
            <person name="Zaremba-Niedzwiedzka K."/>
            <person name="Martijn J."/>
            <person name="Lind A.E."/>
            <person name="van Eijk R."/>
            <person name="Schleper C."/>
            <person name="Guy L."/>
            <person name="Ettema T.J."/>
        </authorList>
    </citation>
    <scope>NUCLEOTIDE SEQUENCE</scope>
</reference>
<dbReference type="AlphaFoldDB" id="A0A0F9VFH8"/>
<accession>A0A0F9VFH8</accession>
<dbReference type="EMBL" id="LAZR01000365">
    <property type="protein sequence ID" value="KKN72311.1"/>
    <property type="molecule type" value="Genomic_DNA"/>
</dbReference>
<evidence type="ECO:0000313" key="1">
    <source>
        <dbReference type="EMBL" id="KKN72311.1"/>
    </source>
</evidence>
<gene>
    <name evidence="1" type="ORF">LCGC14_0412620</name>
</gene>
<name>A0A0F9VFH8_9ZZZZ</name>